<keyword evidence="2 10" id="KW-0813">Transport</keyword>
<dbReference type="PANTHER" id="PTHR30069">
    <property type="entry name" value="TONB-DEPENDENT OUTER MEMBRANE RECEPTOR"/>
    <property type="match status" value="1"/>
</dbReference>
<proteinExistence type="inferred from homology"/>
<evidence type="ECO:0000256" key="7">
    <source>
        <dbReference type="ARBA" id="ARBA00023136"/>
    </source>
</evidence>
<feature type="domain" description="TonB-dependent receptor-like beta-barrel" evidence="13">
    <location>
        <begin position="255"/>
        <end position="724"/>
    </location>
</feature>
<dbReference type="GO" id="GO:0044718">
    <property type="term" value="P:siderophore transmembrane transport"/>
    <property type="evidence" value="ECO:0007669"/>
    <property type="project" value="TreeGrafter"/>
</dbReference>
<dbReference type="CDD" id="cd01347">
    <property type="entry name" value="ligand_gated_channel"/>
    <property type="match status" value="1"/>
</dbReference>
<evidence type="ECO:0000313" key="15">
    <source>
        <dbReference type="EMBL" id="HER95300.1"/>
    </source>
</evidence>
<dbReference type="InterPro" id="IPR036942">
    <property type="entry name" value="Beta-barrel_TonB_sf"/>
</dbReference>
<keyword evidence="5 12" id="KW-0732">Signal</keyword>
<evidence type="ECO:0000256" key="11">
    <source>
        <dbReference type="RuleBase" id="RU003357"/>
    </source>
</evidence>
<feature type="signal peptide" evidence="12">
    <location>
        <begin position="1"/>
        <end position="21"/>
    </location>
</feature>
<dbReference type="GO" id="GO:0015344">
    <property type="term" value="F:siderophore uptake transmembrane transporter activity"/>
    <property type="evidence" value="ECO:0007669"/>
    <property type="project" value="TreeGrafter"/>
</dbReference>
<dbReference type="SUPFAM" id="SSF49452">
    <property type="entry name" value="Starch-binding domain-like"/>
    <property type="match status" value="1"/>
</dbReference>
<evidence type="ECO:0000256" key="5">
    <source>
        <dbReference type="ARBA" id="ARBA00022729"/>
    </source>
</evidence>
<evidence type="ECO:0000256" key="2">
    <source>
        <dbReference type="ARBA" id="ARBA00022448"/>
    </source>
</evidence>
<evidence type="ECO:0000256" key="3">
    <source>
        <dbReference type="ARBA" id="ARBA00022452"/>
    </source>
</evidence>
<dbReference type="SUPFAM" id="SSF56935">
    <property type="entry name" value="Porins"/>
    <property type="match status" value="1"/>
</dbReference>
<feature type="chain" id="PRO_5031354734" evidence="12">
    <location>
        <begin position="22"/>
        <end position="751"/>
    </location>
</feature>
<keyword evidence="7 10" id="KW-0472">Membrane</keyword>
<evidence type="ECO:0000256" key="8">
    <source>
        <dbReference type="ARBA" id="ARBA00023170"/>
    </source>
</evidence>
<keyword evidence="6 11" id="KW-0798">TonB box</keyword>
<dbReference type="Gene3D" id="2.40.170.20">
    <property type="entry name" value="TonB-dependent receptor, beta-barrel domain"/>
    <property type="match status" value="1"/>
</dbReference>
<evidence type="ECO:0000256" key="12">
    <source>
        <dbReference type="SAM" id="SignalP"/>
    </source>
</evidence>
<dbReference type="GO" id="GO:0009279">
    <property type="term" value="C:cell outer membrane"/>
    <property type="evidence" value="ECO:0007669"/>
    <property type="project" value="UniProtKB-SubCell"/>
</dbReference>
<dbReference type="Pfam" id="PF07715">
    <property type="entry name" value="Plug"/>
    <property type="match status" value="1"/>
</dbReference>
<evidence type="ECO:0000259" key="14">
    <source>
        <dbReference type="Pfam" id="PF07715"/>
    </source>
</evidence>
<protein>
    <submittedName>
        <fullName evidence="15">TonB-dependent receptor</fullName>
    </submittedName>
</protein>
<dbReference type="EMBL" id="DSGB01000003">
    <property type="protein sequence ID" value="HER95300.1"/>
    <property type="molecule type" value="Genomic_DNA"/>
</dbReference>
<dbReference type="InterPro" id="IPR013784">
    <property type="entry name" value="Carb-bd-like_fold"/>
</dbReference>
<keyword evidence="8 15" id="KW-0675">Receptor</keyword>
<dbReference type="Pfam" id="PF13620">
    <property type="entry name" value="CarboxypepD_reg"/>
    <property type="match status" value="1"/>
</dbReference>
<comment type="subcellular location">
    <subcellularLocation>
        <location evidence="1 10">Cell outer membrane</location>
        <topology evidence="1 10">Multi-pass membrane protein</topology>
    </subcellularLocation>
</comment>
<name>A0A7V2F6H3_RHOMR</name>
<feature type="domain" description="TonB-dependent receptor plug" evidence="14">
    <location>
        <begin position="123"/>
        <end position="228"/>
    </location>
</feature>
<evidence type="ECO:0000256" key="9">
    <source>
        <dbReference type="ARBA" id="ARBA00023237"/>
    </source>
</evidence>
<dbReference type="AlphaFoldDB" id="A0A7V2F6H3"/>
<gene>
    <name evidence="15" type="ORF">ENO59_02100</name>
</gene>
<dbReference type="InterPro" id="IPR000531">
    <property type="entry name" value="Beta-barrel_TonB"/>
</dbReference>
<reference evidence="15" key="1">
    <citation type="journal article" date="2020" name="mSystems">
        <title>Genome- and Community-Level Interaction Insights into Carbon Utilization and Element Cycling Functions of Hydrothermarchaeota in Hydrothermal Sediment.</title>
        <authorList>
            <person name="Zhou Z."/>
            <person name="Liu Y."/>
            <person name="Xu W."/>
            <person name="Pan J."/>
            <person name="Luo Z.H."/>
            <person name="Li M."/>
        </authorList>
    </citation>
    <scope>NUCLEOTIDE SEQUENCE [LARGE SCALE GENOMIC DNA]</scope>
    <source>
        <strain evidence="15">SpSt-143</strain>
    </source>
</reference>
<organism evidence="15">
    <name type="scientific">Rhodothermus marinus</name>
    <name type="common">Rhodothermus obamensis</name>
    <dbReference type="NCBI Taxonomy" id="29549"/>
    <lineage>
        <taxon>Bacteria</taxon>
        <taxon>Pseudomonadati</taxon>
        <taxon>Rhodothermota</taxon>
        <taxon>Rhodothermia</taxon>
        <taxon>Rhodothermales</taxon>
        <taxon>Rhodothermaceae</taxon>
        <taxon>Rhodothermus</taxon>
    </lineage>
</organism>
<dbReference type="Gene3D" id="2.60.40.1120">
    <property type="entry name" value="Carboxypeptidase-like, regulatory domain"/>
    <property type="match status" value="1"/>
</dbReference>
<dbReference type="InterPro" id="IPR037066">
    <property type="entry name" value="Plug_dom_sf"/>
</dbReference>
<dbReference type="Pfam" id="PF00593">
    <property type="entry name" value="TonB_dep_Rec_b-barrel"/>
    <property type="match status" value="1"/>
</dbReference>
<evidence type="ECO:0000256" key="4">
    <source>
        <dbReference type="ARBA" id="ARBA00022692"/>
    </source>
</evidence>
<evidence type="ECO:0000256" key="1">
    <source>
        <dbReference type="ARBA" id="ARBA00004571"/>
    </source>
</evidence>
<comment type="caution">
    <text evidence="15">The sequence shown here is derived from an EMBL/GenBank/DDBJ whole genome shotgun (WGS) entry which is preliminary data.</text>
</comment>
<evidence type="ECO:0000259" key="13">
    <source>
        <dbReference type="Pfam" id="PF00593"/>
    </source>
</evidence>
<sequence>MRCAYLGPWLLVSLAAAPLQAQPTRATLEGTVRDVYGNPIMGVNVVLIGTLYGAATDAHGYYVIENVPAGSYTVRASAVGYVPAEASVHLSPGARERIDFALVPTIVEAPEVVVTAARRAQPVEQVPVSLSVLPLSALAQRGIATLDEALRYVPGVQMAGNQVNIRGSSGFTYNAGSRVLLLVDGFPMLAPDADGIPFELLPIAQIDRIEVLKGPGSALYGSGALGGVVQVITRDFPEQAETEVWLSSGAYKPVRYAEWRAHWDGARQWRPFGTAIFTHARRLNDRLGGWIHATYLRDTGHLNANERTMLQGYAKLRWQPRADVRVVVLSGLTWRRSNAFLYWNGLRDPLNPGRIPASGSKDAVGTNDTQSLQWTFLPALTHVLSPQLFYTAGGRLYALALRPLDEQGRPKPLSKGTLGFRYGGQLQFDWQPTASQYLTLGATADALATRSSFFPEADHQPFRSQPEIAVFGQWEQALGLHWRLTGGLRFDAYQVRADRWITRLSPKTNLLFQAQRNLTLHAAFGLGFRVPSLAERYIENQDFFPIVSNPDLLPETSTGYELGLRYRKNAGSLAEMQLELALFRTEYQDLIEPRFQRERLAFQFVNLTHARIQGLETLLKLNLLSNRFESQLGYTWLDAKDLTGPQPLPLSFRSRHLFKGGLTIALPAQLSTGADLRLASRPERIDSEFARFVPDADVTVPVRVLDLRLSWQHPKLTLTLLVKNALDYYYVERPALLAPPRHLQLQLQWRP</sequence>
<evidence type="ECO:0000256" key="10">
    <source>
        <dbReference type="PROSITE-ProRule" id="PRU01360"/>
    </source>
</evidence>
<accession>A0A7V2F6H3</accession>
<keyword evidence="9 10" id="KW-0998">Cell outer membrane</keyword>
<comment type="similarity">
    <text evidence="10 11">Belongs to the TonB-dependent receptor family.</text>
</comment>
<dbReference type="PROSITE" id="PS52016">
    <property type="entry name" value="TONB_DEPENDENT_REC_3"/>
    <property type="match status" value="1"/>
</dbReference>
<dbReference type="GO" id="GO:0030246">
    <property type="term" value="F:carbohydrate binding"/>
    <property type="evidence" value="ECO:0007669"/>
    <property type="project" value="InterPro"/>
</dbReference>
<dbReference type="PANTHER" id="PTHR30069:SF29">
    <property type="entry name" value="HEMOGLOBIN AND HEMOGLOBIN-HAPTOGLOBIN-BINDING PROTEIN 1-RELATED"/>
    <property type="match status" value="1"/>
</dbReference>
<dbReference type="InterPro" id="IPR012910">
    <property type="entry name" value="Plug_dom"/>
</dbReference>
<dbReference type="Gene3D" id="2.170.130.10">
    <property type="entry name" value="TonB-dependent receptor, plug domain"/>
    <property type="match status" value="1"/>
</dbReference>
<keyword evidence="4 10" id="KW-0812">Transmembrane</keyword>
<keyword evidence="3 10" id="KW-1134">Transmembrane beta strand</keyword>
<evidence type="ECO:0000256" key="6">
    <source>
        <dbReference type="ARBA" id="ARBA00023077"/>
    </source>
</evidence>
<dbReference type="InterPro" id="IPR039426">
    <property type="entry name" value="TonB-dep_rcpt-like"/>
</dbReference>